<name>A0A2N9JBP8_FAGSY</name>
<feature type="compositionally biased region" description="Low complexity" evidence="2">
    <location>
        <begin position="502"/>
        <end position="539"/>
    </location>
</feature>
<dbReference type="AlphaFoldDB" id="A0A2N9JBP8"/>
<protein>
    <submittedName>
        <fullName evidence="3">Uncharacterized protein</fullName>
    </submittedName>
</protein>
<feature type="region of interest" description="Disordered" evidence="2">
    <location>
        <begin position="482"/>
        <end position="546"/>
    </location>
</feature>
<dbReference type="Pfam" id="PF00023">
    <property type="entry name" value="Ank"/>
    <property type="match status" value="1"/>
</dbReference>
<dbReference type="InterPro" id="IPR036875">
    <property type="entry name" value="Znf_CCHC_sf"/>
</dbReference>
<dbReference type="PROSITE" id="PS50297">
    <property type="entry name" value="ANK_REP_REGION"/>
    <property type="match status" value="1"/>
</dbReference>
<dbReference type="PROSITE" id="PS50088">
    <property type="entry name" value="ANK_REPEAT"/>
    <property type="match status" value="1"/>
</dbReference>
<dbReference type="PANTHER" id="PTHR47481">
    <property type="match status" value="1"/>
</dbReference>
<keyword evidence="1" id="KW-0040">ANK repeat</keyword>
<dbReference type="InterPro" id="IPR002110">
    <property type="entry name" value="Ankyrin_rpt"/>
</dbReference>
<reference evidence="3" key="1">
    <citation type="submission" date="2018-02" db="EMBL/GenBank/DDBJ databases">
        <authorList>
            <person name="Cohen D.B."/>
            <person name="Kent A.D."/>
        </authorList>
    </citation>
    <scope>NUCLEOTIDE SEQUENCE</scope>
</reference>
<gene>
    <name evidence="3" type="ORF">FSB_LOCUS61892</name>
</gene>
<dbReference type="GO" id="GO:0003676">
    <property type="term" value="F:nucleic acid binding"/>
    <property type="evidence" value="ECO:0007669"/>
    <property type="project" value="InterPro"/>
</dbReference>
<dbReference type="Gene3D" id="1.25.40.20">
    <property type="entry name" value="Ankyrin repeat-containing domain"/>
    <property type="match status" value="1"/>
</dbReference>
<sequence>MAHKAKLTRSGDTALHIAVSDGFVDIVEELVGSIFPSKKDQKERALYGKKEAFLCLHELCGTENGYNYCRRKDGDTILHCAISGDYFGILVDELENEPSDQQPKGPRKRLNDQTNQNLEVVEVEKEPSDLNFKEIIIDECETKKQSQKESEISRELQNMLQLLASVSECDFIHQIPIVLGCGFILKCVRRDAKNLKGSKDTPGAAGFNATNGARHKVFPANYGTCFEFVKLASKSMLVIFGLGSSGIRKIEEKKKKHTWAIQIMNELLQYSSSYEYDYTTGTNPLAATPKKDVETTTPYDIGDGGTVNFALEDLFLPDQKVPSPRTIDTFETKQEDESNGSGGNEKTNEVLAMVVGSTTSQEVWNKLEEKFTCTARANVLNLKLELQGIKKGNESINSYLQRIKNTRNKLSTVGVLVDNEELLHMILKGLPKEFAPFASAIRTRDDSISFEKLSVLLQTEEQSMAVASDSFTNSALAMFVSNNHKPNNGFNGGQGYNRGRGRNSFNRGRGGRSFNSYPTQHQTQLPQSSNPTSQPSSQLGSQGKSKRPTCQICWKIGHYAIDCYHRMDFAYQGKNPPTKLAAMANASNLQYTQNSKTWLTDSGASDHITANASTLNTQAPYQGTEQVTVGNGQNLPIQSIDLHPLKQHVLLHLLHTNGSSGIQD</sequence>
<dbReference type="Pfam" id="PF14223">
    <property type="entry name" value="Retrotran_gag_2"/>
    <property type="match status" value="1"/>
</dbReference>
<organism evidence="3">
    <name type="scientific">Fagus sylvatica</name>
    <name type="common">Beechnut</name>
    <dbReference type="NCBI Taxonomy" id="28930"/>
    <lineage>
        <taxon>Eukaryota</taxon>
        <taxon>Viridiplantae</taxon>
        <taxon>Streptophyta</taxon>
        <taxon>Embryophyta</taxon>
        <taxon>Tracheophyta</taxon>
        <taxon>Spermatophyta</taxon>
        <taxon>Magnoliopsida</taxon>
        <taxon>eudicotyledons</taxon>
        <taxon>Gunneridae</taxon>
        <taxon>Pentapetalae</taxon>
        <taxon>rosids</taxon>
        <taxon>fabids</taxon>
        <taxon>Fagales</taxon>
        <taxon>Fagaceae</taxon>
        <taxon>Fagus</taxon>
    </lineage>
</organism>
<proteinExistence type="predicted"/>
<dbReference type="InterPro" id="IPR036770">
    <property type="entry name" value="Ankyrin_rpt-contain_sf"/>
</dbReference>
<accession>A0A2N9JBP8</accession>
<dbReference type="SUPFAM" id="SSF57756">
    <property type="entry name" value="Retrovirus zinc finger-like domains"/>
    <property type="match status" value="1"/>
</dbReference>
<feature type="repeat" description="ANK" evidence="1">
    <location>
        <begin position="10"/>
        <end position="31"/>
    </location>
</feature>
<dbReference type="GO" id="GO:0008270">
    <property type="term" value="F:zinc ion binding"/>
    <property type="evidence" value="ECO:0007669"/>
    <property type="project" value="InterPro"/>
</dbReference>
<dbReference type="EMBL" id="OIVN01006485">
    <property type="protein sequence ID" value="SPD34010.1"/>
    <property type="molecule type" value="Genomic_DNA"/>
</dbReference>
<evidence type="ECO:0000313" key="3">
    <source>
        <dbReference type="EMBL" id="SPD34010.1"/>
    </source>
</evidence>
<evidence type="ECO:0000256" key="2">
    <source>
        <dbReference type="SAM" id="MobiDB-lite"/>
    </source>
</evidence>
<dbReference type="PANTHER" id="PTHR47481:SF31">
    <property type="entry name" value="OS01G0873500 PROTEIN"/>
    <property type="match status" value="1"/>
</dbReference>
<evidence type="ECO:0000256" key="1">
    <source>
        <dbReference type="PROSITE-ProRule" id="PRU00023"/>
    </source>
</evidence>
<feature type="region of interest" description="Disordered" evidence="2">
    <location>
        <begin position="97"/>
        <end position="116"/>
    </location>
</feature>